<evidence type="ECO:0000313" key="2">
    <source>
        <dbReference type="EMBL" id="SEL67691.1"/>
    </source>
</evidence>
<proteinExistence type="predicted"/>
<evidence type="ECO:0000313" key="3">
    <source>
        <dbReference type="Proteomes" id="UP000199297"/>
    </source>
</evidence>
<accession>A0A1H7S4W0</accession>
<dbReference type="AlphaFoldDB" id="A0A1H7S4W0"/>
<dbReference type="EMBL" id="FOBI01000017">
    <property type="protein sequence ID" value="SEL67691.1"/>
    <property type="molecule type" value="Genomic_DNA"/>
</dbReference>
<dbReference type="RefSeq" id="WP_085285819.1">
    <property type="nucleotide sequence ID" value="NZ_FOBI01000017.1"/>
</dbReference>
<feature type="transmembrane region" description="Helical" evidence="1">
    <location>
        <begin position="21"/>
        <end position="42"/>
    </location>
</feature>
<keyword evidence="1" id="KW-1133">Transmembrane helix</keyword>
<sequence length="97" mass="11307">MKFRQAHNTFNLIMPNDRRKLLIASYTWLRVALSYCVIGAIVTTLTSAYLQSISHIMVTSIMTVFCGFGVYKAEMTRRDIGLYQYWLLLAKQKHRDL</sequence>
<organism evidence="2 3">
    <name type="scientific">Colwellia chukchiensis</name>
    <dbReference type="NCBI Taxonomy" id="641665"/>
    <lineage>
        <taxon>Bacteria</taxon>
        <taxon>Pseudomonadati</taxon>
        <taxon>Pseudomonadota</taxon>
        <taxon>Gammaproteobacteria</taxon>
        <taxon>Alteromonadales</taxon>
        <taxon>Colwelliaceae</taxon>
        <taxon>Colwellia</taxon>
    </lineage>
</organism>
<keyword evidence="1" id="KW-0472">Membrane</keyword>
<evidence type="ECO:0000256" key="1">
    <source>
        <dbReference type="SAM" id="Phobius"/>
    </source>
</evidence>
<protein>
    <submittedName>
        <fullName evidence="2">Uncharacterized protein</fullName>
    </submittedName>
</protein>
<feature type="transmembrane region" description="Helical" evidence="1">
    <location>
        <begin position="48"/>
        <end position="71"/>
    </location>
</feature>
<dbReference type="Proteomes" id="UP000199297">
    <property type="component" value="Unassembled WGS sequence"/>
</dbReference>
<name>A0A1H7S4W0_9GAMM</name>
<keyword evidence="1" id="KW-0812">Transmembrane</keyword>
<reference evidence="3" key="1">
    <citation type="submission" date="2016-10" db="EMBL/GenBank/DDBJ databases">
        <authorList>
            <person name="Varghese N."/>
            <person name="Submissions S."/>
        </authorList>
    </citation>
    <scope>NUCLEOTIDE SEQUENCE [LARGE SCALE GENOMIC DNA]</scope>
    <source>
        <strain evidence="3">CGMCC 1.9127</strain>
    </source>
</reference>
<gene>
    <name evidence="2" type="ORF">SAMN05216262_11734</name>
</gene>
<keyword evidence="3" id="KW-1185">Reference proteome</keyword>